<protein>
    <submittedName>
        <fullName evidence="2">Uncharacterized protein</fullName>
    </submittedName>
</protein>
<organism evidence="2 3">
    <name type="scientific">Dactylellina haptotyla (strain CBS 200.50)</name>
    <name type="common">Nematode-trapping fungus</name>
    <name type="synonym">Monacrosporium haptotylum</name>
    <dbReference type="NCBI Taxonomy" id="1284197"/>
    <lineage>
        <taxon>Eukaryota</taxon>
        <taxon>Fungi</taxon>
        <taxon>Dikarya</taxon>
        <taxon>Ascomycota</taxon>
        <taxon>Pezizomycotina</taxon>
        <taxon>Orbiliomycetes</taxon>
        <taxon>Orbiliales</taxon>
        <taxon>Orbiliaceae</taxon>
        <taxon>Dactylellina</taxon>
    </lineage>
</organism>
<dbReference type="EMBL" id="AQGS01000063">
    <property type="protein sequence ID" value="EPS43872.1"/>
    <property type="molecule type" value="Genomic_DNA"/>
</dbReference>
<feature type="region of interest" description="Disordered" evidence="1">
    <location>
        <begin position="119"/>
        <end position="188"/>
    </location>
</feature>
<feature type="compositionally biased region" description="Low complexity" evidence="1">
    <location>
        <begin position="125"/>
        <end position="141"/>
    </location>
</feature>
<proteinExistence type="predicted"/>
<reference evidence="3" key="2">
    <citation type="submission" date="2013-04" db="EMBL/GenBank/DDBJ databases">
        <title>Genomic mechanisms accounting for the adaptation to parasitism in nematode-trapping fungi.</title>
        <authorList>
            <person name="Ahren D.G."/>
        </authorList>
    </citation>
    <scope>NUCLEOTIDE SEQUENCE [LARGE SCALE GENOMIC DNA]</scope>
    <source>
        <strain evidence="3">CBS 200.50</strain>
    </source>
</reference>
<feature type="region of interest" description="Disordered" evidence="1">
    <location>
        <begin position="1"/>
        <end position="22"/>
    </location>
</feature>
<dbReference type="OrthoDB" id="5410119at2759"/>
<gene>
    <name evidence="2" type="ORF">H072_2177</name>
</gene>
<dbReference type="Proteomes" id="UP000015100">
    <property type="component" value="Unassembled WGS sequence"/>
</dbReference>
<accession>S8C8B6</accession>
<dbReference type="HOGENOM" id="CLU_868837_0_0_1"/>
<feature type="region of interest" description="Disordered" evidence="1">
    <location>
        <begin position="49"/>
        <end position="71"/>
    </location>
</feature>
<name>S8C8B6_DACHA</name>
<dbReference type="AlphaFoldDB" id="S8C8B6"/>
<dbReference type="OMA" id="QCCKCGA"/>
<evidence type="ECO:0000313" key="3">
    <source>
        <dbReference type="Proteomes" id="UP000015100"/>
    </source>
</evidence>
<keyword evidence="3" id="KW-1185">Reference proteome</keyword>
<evidence type="ECO:0000256" key="1">
    <source>
        <dbReference type="SAM" id="MobiDB-lite"/>
    </source>
</evidence>
<comment type="caution">
    <text evidence="2">The sequence shown here is derived from an EMBL/GenBank/DDBJ whole genome shotgun (WGS) entry which is preliminary data.</text>
</comment>
<evidence type="ECO:0000313" key="2">
    <source>
        <dbReference type="EMBL" id="EPS43872.1"/>
    </source>
</evidence>
<sequence>MPAFHPDQRTPALKQTHRRRSAYQSLTSMSPLDFLHLHRERFQSTRVHKNAENGNPASIRAPPRAGTRLGFSIRRRRENANRPIIHQAKMVIREDEHVDVAAADGLPPYEESKARCSKLNDADDPISPTTIVPTITITPSTGHDDTANSPSSSTGPAVKVESKPTVTNESKEQPATEPTKPPGKPLSMPFYSGGGECYSCADRMIQPEDVNWHYNRTRSPHSFNNFLHPTHCPRLSGQCCKCGARGRCRHFNAAWSMPQAFISGTMRSGRYRHNHGGDIMDVGAGHASSSFDDWADTFIRCADDSARCEREDDKAARGGA</sequence>
<reference evidence="2 3" key="1">
    <citation type="journal article" date="2013" name="PLoS Genet.">
        <title>Genomic mechanisms accounting for the adaptation to parasitism in nematode-trapping fungi.</title>
        <authorList>
            <person name="Meerupati T."/>
            <person name="Andersson K.M."/>
            <person name="Friman E."/>
            <person name="Kumar D."/>
            <person name="Tunlid A."/>
            <person name="Ahren D."/>
        </authorList>
    </citation>
    <scope>NUCLEOTIDE SEQUENCE [LARGE SCALE GENOMIC DNA]</scope>
    <source>
        <strain evidence="2 3">CBS 200.50</strain>
    </source>
</reference>